<keyword evidence="1" id="KW-0732">Signal</keyword>
<gene>
    <name evidence="2" type="ORF">ACFOD4_12100</name>
</gene>
<dbReference type="RefSeq" id="WP_379596730.1">
    <property type="nucleotide sequence ID" value="NZ_JBHRTN010000010.1"/>
</dbReference>
<keyword evidence="3" id="KW-1185">Reference proteome</keyword>
<comment type="caution">
    <text evidence="2">The sequence shown here is derived from an EMBL/GenBank/DDBJ whole genome shotgun (WGS) entry which is preliminary data.</text>
</comment>
<sequence>MMLRSALMRTAIILGALSPVAAAAQTPTASPVSIELNRLEGRSEGCRIWLVLRNPGQKALDPLRLDLLVFGRDGVVSRRLALDVGPLPGDKTMARIFDLNGQDCGGIGMLLLNDLLACGPEAEGRAACLSRLTLSSRVDGVTFEK</sequence>
<evidence type="ECO:0000256" key="1">
    <source>
        <dbReference type="SAM" id="SignalP"/>
    </source>
</evidence>
<accession>A0ABV7FZF8</accession>
<evidence type="ECO:0000313" key="2">
    <source>
        <dbReference type="EMBL" id="MFC3125807.1"/>
    </source>
</evidence>
<feature type="signal peptide" evidence="1">
    <location>
        <begin position="1"/>
        <end position="23"/>
    </location>
</feature>
<protein>
    <submittedName>
        <fullName evidence="2">Tat pathway signal protein</fullName>
    </submittedName>
</protein>
<evidence type="ECO:0000313" key="3">
    <source>
        <dbReference type="Proteomes" id="UP001595593"/>
    </source>
</evidence>
<feature type="chain" id="PRO_5047538700" evidence="1">
    <location>
        <begin position="24"/>
        <end position="145"/>
    </location>
</feature>
<dbReference type="Proteomes" id="UP001595593">
    <property type="component" value="Unassembled WGS sequence"/>
</dbReference>
<proteinExistence type="predicted"/>
<name>A0ABV7FZF8_9PROT</name>
<dbReference type="EMBL" id="JBHRTN010000010">
    <property type="protein sequence ID" value="MFC3125807.1"/>
    <property type="molecule type" value="Genomic_DNA"/>
</dbReference>
<organism evidence="2 3">
    <name type="scientific">Teichococcus globiformis</name>
    <dbReference type="NCBI Taxonomy" id="2307229"/>
    <lineage>
        <taxon>Bacteria</taxon>
        <taxon>Pseudomonadati</taxon>
        <taxon>Pseudomonadota</taxon>
        <taxon>Alphaproteobacteria</taxon>
        <taxon>Acetobacterales</taxon>
        <taxon>Roseomonadaceae</taxon>
        <taxon>Roseomonas</taxon>
    </lineage>
</organism>
<reference evidence="3" key="1">
    <citation type="journal article" date="2019" name="Int. J. Syst. Evol. Microbiol.">
        <title>The Global Catalogue of Microorganisms (GCM) 10K type strain sequencing project: providing services to taxonomists for standard genome sequencing and annotation.</title>
        <authorList>
            <consortium name="The Broad Institute Genomics Platform"/>
            <consortium name="The Broad Institute Genome Sequencing Center for Infectious Disease"/>
            <person name="Wu L."/>
            <person name="Ma J."/>
        </authorList>
    </citation>
    <scope>NUCLEOTIDE SEQUENCE [LARGE SCALE GENOMIC DNA]</scope>
    <source>
        <strain evidence="3">KCTC 52094</strain>
    </source>
</reference>